<evidence type="ECO:0000313" key="2">
    <source>
        <dbReference type="Proteomes" id="UP001550628"/>
    </source>
</evidence>
<keyword evidence="2" id="KW-1185">Reference proteome</keyword>
<dbReference type="Proteomes" id="UP001550628">
    <property type="component" value="Unassembled WGS sequence"/>
</dbReference>
<accession>A0ABV2WQH3</accession>
<reference evidence="1 2" key="1">
    <citation type="submission" date="2024-06" db="EMBL/GenBank/DDBJ databases">
        <title>The Natural Products Discovery Center: Release of the First 8490 Sequenced Strains for Exploring Actinobacteria Biosynthetic Diversity.</title>
        <authorList>
            <person name="Kalkreuter E."/>
            <person name="Kautsar S.A."/>
            <person name="Yang D."/>
            <person name="Bader C.D."/>
            <person name="Teijaro C.N."/>
            <person name="Fluegel L."/>
            <person name="Davis C.M."/>
            <person name="Simpson J.R."/>
            <person name="Lauterbach L."/>
            <person name="Steele A.D."/>
            <person name="Gui C."/>
            <person name="Meng S."/>
            <person name="Li G."/>
            <person name="Viehrig K."/>
            <person name="Ye F."/>
            <person name="Su P."/>
            <person name="Kiefer A.F."/>
            <person name="Nichols A."/>
            <person name="Cepeda A.J."/>
            <person name="Yan W."/>
            <person name="Fan B."/>
            <person name="Jiang Y."/>
            <person name="Adhikari A."/>
            <person name="Zheng C.-J."/>
            <person name="Schuster L."/>
            <person name="Cowan T.M."/>
            <person name="Smanski M.J."/>
            <person name="Chevrette M.G."/>
            <person name="De Carvalho L.P.S."/>
            <person name="Shen B."/>
        </authorList>
    </citation>
    <scope>NUCLEOTIDE SEQUENCE [LARGE SCALE GENOMIC DNA]</scope>
    <source>
        <strain evidence="1 2">NPDC019708</strain>
    </source>
</reference>
<dbReference type="GeneID" id="96248386"/>
<comment type="caution">
    <text evidence="1">The sequence shown here is derived from an EMBL/GenBank/DDBJ whole genome shotgun (WGS) entry which is preliminary data.</text>
</comment>
<sequence>MGKHRATGPSRRAAGSVVAAGAIPLIATLIGAGTANAEALPTPPASSPIPAALPALPPAPIATVDPFGAATDAVQEAARVAVRSATDTLTAATAPFTHAAPATPAVLRPAVIADPVAPMPALATRPVPNHAYLAPQGELHAPMPVAPVAPIEAPPGKLRIGNVEMDAPFDVRDINTGAAQTEAQLATFLDSVGVERSRSDKIAAQTLGSAAIGASVANTLASPLAGTSAMVGAVAGFISGIPFLPIGLVIGPVLGAAIGYAVIAAPAAAVGAAIGGAVGAADGFAATPYGTSPAQ</sequence>
<dbReference type="EMBL" id="JBEYBF010000008">
    <property type="protein sequence ID" value="MEU1953094.1"/>
    <property type="molecule type" value="Genomic_DNA"/>
</dbReference>
<name>A0ABV2WQH3_9NOCA</name>
<dbReference type="RefSeq" id="WP_051714339.1">
    <property type="nucleotide sequence ID" value="NZ_JBEYBD010000001.1"/>
</dbReference>
<protein>
    <submittedName>
        <fullName evidence="1">Uncharacterized protein</fullName>
    </submittedName>
</protein>
<gene>
    <name evidence="1" type="ORF">ABZ510_14615</name>
</gene>
<evidence type="ECO:0000313" key="1">
    <source>
        <dbReference type="EMBL" id="MEU1953094.1"/>
    </source>
</evidence>
<organism evidence="1 2">
    <name type="scientific">Nocardia rhamnosiphila</name>
    <dbReference type="NCBI Taxonomy" id="426716"/>
    <lineage>
        <taxon>Bacteria</taxon>
        <taxon>Bacillati</taxon>
        <taxon>Actinomycetota</taxon>
        <taxon>Actinomycetes</taxon>
        <taxon>Mycobacteriales</taxon>
        <taxon>Nocardiaceae</taxon>
        <taxon>Nocardia</taxon>
    </lineage>
</organism>
<proteinExistence type="predicted"/>